<dbReference type="PANTHER" id="PTHR34039">
    <property type="entry name" value="UPF0102 PROTEIN YRAN"/>
    <property type="match status" value="1"/>
</dbReference>
<reference evidence="4" key="1">
    <citation type="submission" date="2017-01" db="EMBL/GenBank/DDBJ databases">
        <authorList>
            <person name="Varghese N."/>
            <person name="Submissions S."/>
        </authorList>
    </citation>
    <scope>NUCLEOTIDE SEQUENCE [LARGE SCALE GENOMIC DNA]</scope>
    <source>
        <strain evidence="4">DSM 19945</strain>
    </source>
</reference>
<keyword evidence="4" id="KW-1185">Reference proteome</keyword>
<proteinExistence type="inferred from homology"/>
<dbReference type="Pfam" id="PF02021">
    <property type="entry name" value="UPF0102"/>
    <property type="match status" value="1"/>
</dbReference>
<dbReference type="SUPFAM" id="SSF52980">
    <property type="entry name" value="Restriction endonuclease-like"/>
    <property type="match status" value="1"/>
</dbReference>
<dbReference type="OrthoDB" id="9812968at2"/>
<name>A0A1N7NC33_9RHOB</name>
<keyword evidence="3" id="KW-0255">Endonuclease</keyword>
<protein>
    <recommendedName>
        <fullName evidence="2">UPF0102 protein SAMN05421580_107168</fullName>
    </recommendedName>
</protein>
<dbReference type="InterPro" id="IPR011335">
    <property type="entry name" value="Restrct_endonuc-II-like"/>
</dbReference>
<sequence length="126" mass="13823">MGNDRRSTRGRMAHHAGLAAEAQVAQHYERAGFSILATRWRGQYGGEIDLIISRDGVVVFVEVKHSATHASAAEHLLPKQLNRIALSAEEFVAARPELAATDMRLDLALVDQRGVIEIVENAHIFG</sequence>
<dbReference type="InterPro" id="IPR011856">
    <property type="entry name" value="tRNA_endonuc-like_dom_sf"/>
</dbReference>
<evidence type="ECO:0000256" key="1">
    <source>
        <dbReference type="ARBA" id="ARBA00006738"/>
    </source>
</evidence>
<dbReference type="AlphaFoldDB" id="A0A1N7NC33"/>
<keyword evidence="3" id="KW-0378">Hydrolase</keyword>
<dbReference type="HAMAP" id="MF_00048">
    <property type="entry name" value="UPF0102"/>
    <property type="match status" value="1"/>
</dbReference>
<dbReference type="GO" id="GO:0003676">
    <property type="term" value="F:nucleic acid binding"/>
    <property type="evidence" value="ECO:0007669"/>
    <property type="project" value="InterPro"/>
</dbReference>
<evidence type="ECO:0000313" key="3">
    <source>
        <dbReference type="EMBL" id="SIS95945.1"/>
    </source>
</evidence>
<evidence type="ECO:0000256" key="2">
    <source>
        <dbReference type="HAMAP-Rule" id="MF_00048"/>
    </source>
</evidence>
<dbReference type="STRING" id="453582.SAMN05421580_107168"/>
<dbReference type="InterPro" id="IPR003509">
    <property type="entry name" value="UPF0102_YraN-like"/>
</dbReference>
<dbReference type="RefSeq" id="WP_076485201.1">
    <property type="nucleotide sequence ID" value="NZ_QAXT01000002.1"/>
</dbReference>
<organism evidence="3 4">
    <name type="scientific">Rhodobacter aestuarii</name>
    <dbReference type="NCBI Taxonomy" id="453582"/>
    <lineage>
        <taxon>Bacteria</taxon>
        <taxon>Pseudomonadati</taxon>
        <taxon>Pseudomonadota</taxon>
        <taxon>Alphaproteobacteria</taxon>
        <taxon>Rhodobacterales</taxon>
        <taxon>Rhodobacter group</taxon>
        <taxon>Rhodobacter</taxon>
    </lineage>
</organism>
<dbReference type="PANTHER" id="PTHR34039:SF1">
    <property type="entry name" value="UPF0102 PROTEIN YRAN"/>
    <property type="match status" value="1"/>
</dbReference>
<accession>A0A1N7NC33</accession>
<dbReference type="Gene3D" id="3.40.1350.10">
    <property type="match status" value="1"/>
</dbReference>
<evidence type="ECO:0000313" key="4">
    <source>
        <dbReference type="Proteomes" id="UP000186221"/>
    </source>
</evidence>
<dbReference type="GO" id="GO:0004519">
    <property type="term" value="F:endonuclease activity"/>
    <property type="evidence" value="ECO:0007669"/>
    <property type="project" value="UniProtKB-KW"/>
</dbReference>
<gene>
    <name evidence="3" type="ORF">SAMN05421580_107168</name>
</gene>
<keyword evidence="3" id="KW-0540">Nuclease</keyword>
<dbReference type="EMBL" id="FTOG01000007">
    <property type="protein sequence ID" value="SIS95945.1"/>
    <property type="molecule type" value="Genomic_DNA"/>
</dbReference>
<comment type="similarity">
    <text evidence="1 2">Belongs to the UPF0102 family.</text>
</comment>
<dbReference type="Proteomes" id="UP000186221">
    <property type="component" value="Unassembled WGS sequence"/>
</dbReference>